<dbReference type="SUPFAM" id="SSF48371">
    <property type="entry name" value="ARM repeat"/>
    <property type="match status" value="1"/>
</dbReference>
<reference evidence="1 2" key="1">
    <citation type="journal article" date="2013" name="Curr. Biol.">
        <title>The Genome of the Foraminiferan Reticulomyxa filosa.</title>
        <authorList>
            <person name="Glockner G."/>
            <person name="Hulsmann N."/>
            <person name="Schleicher M."/>
            <person name="Noegel A.A."/>
            <person name="Eichinger L."/>
            <person name="Gallinger C."/>
            <person name="Pawlowski J."/>
            <person name="Sierra R."/>
            <person name="Euteneuer U."/>
            <person name="Pillet L."/>
            <person name="Moustafa A."/>
            <person name="Platzer M."/>
            <person name="Groth M."/>
            <person name="Szafranski K."/>
            <person name="Schliwa M."/>
        </authorList>
    </citation>
    <scope>NUCLEOTIDE SEQUENCE [LARGE SCALE GENOMIC DNA]</scope>
</reference>
<dbReference type="InterPro" id="IPR016024">
    <property type="entry name" value="ARM-type_fold"/>
</dbReference>
<evidence type="ECO:0000313" key="2">
    <source>
        <dbReference type="Proteomes" id="UP000023152"/>
    </source>
</evidence>
<accession>X6P4P9</accession>
<sequence>MYIIVIHPDIYLKKIAIKLNETQIDSVFTCLINGIKGNDEKNRKLYAESIEFLLMKLNKKQLDDVFECLNDRQLNRVFSTFIDRLKNTNKWDRESCAKSLEVISKKLDGSN</sequence>
<comment type="caution">
    <text evidence="1">The sequence shown here is derived from an EMBL/GenBank/DDBJ whole genome shotgun (WGS) entry which is preliminary data.</text>
</comment>
<dbReference type="AlphaFoldDB" id="X6P4P9"/>
<protein>
    <submittedName>
        <fullName evidence="1">Uncharacterized protein</fullName>
    </submittedName>
</protein>
<dbReference type="Proteomes" id="UP000023152">
    <property type="component" value="Unassembled WGS sequence"/>
</dbReference>
<organism evidence="1 2">
    <name type="scientific">Reticulomyxa filosa</name>
    <dbReference type="NCBI Taxonomy" id="46433"/>
    <lineage>
        <taxon>Eukaryota</taxon>
        <taxon>Sar</taxon>
        <taxon>Rhizaria</taxon>
        <taxon>Retaria</taxon>
        <taxon>Foraminifera</taxon>
        <taxon>Monothalamids</taxon>
        <taxon>Reticulomyxidae</taxon>
        <taxon>Reticulomyxa</taxon>
    </lineage>
</organism>
<evidence type="ECO:0000313" key="1">
    <source>
        <dbReference type="EMBL" id="ETO33054.1"/>
    </source>
</evidence>
<keyword evidence="2" id="KW-1185">Reference proteome</keyword>
<dbReference type="EMBL" id="ASPP01003723">
    <property type="protein sequence ID" value="ETO33054.1"/>
    <property type="molecule type" value="Genomic_DNA"/>
</dbReference>
<proteinExistence type="predicted"/>
<name>X6P4P9_RETFI</name>
<gene>
    <name evidence="1" type="ORF">RFI_04052</name>
</gene>